<organism evidence="1 2">
    <name type="scientific">Reticulomyxa filosa</name>
    <dbReference type="NCBI Taxonomy" id="46433"/>
    <lineage>
        <taxon>Eukaryota</taxon>
        <taxon>Sar</taxon>
        <taxon>Rhizaria</taxon>
        <taxon>Retaria</taxon>
        <taxon>Foraminifera</taxon>
        <taxon>Monothalamids</taxon>
        <taxon>Reticulomyxidae</taxon>
        <taxon>Reticulomyxa</taxon>
    </lineage>
</organism>
<proteinExistence type="predicted"/>
<gene>
    <name evidence="1" type="ORF">RFI_29145</name>
</gene>
<name>X6M2U0_RETFI</name>
<keyword evidence="2" id="KW-1185">Reference proteome</keyword>
<comment type="caution">
    <text evidence="1">The sequence shown here is derived from an EMBL/GenBank/DDBJ whole genome shotgun (WGS) entry which is preliminary data.</text>
</comment>
<protein>
    <submittedName>
        <fullName evidence="1">Uncharacterized protein</fullName>
    </submittedName>
</protein>
<dbReference type="AlphaFoldDB" id="X6M2U0"/>
<evidence type="ECO:0000313" key="2">
    <source>
        <dbReference type="Proteomes" id="UP000023152"/>
    </source>
</evidence>
<reference evidence="1 2" key="1">
    <citation type="journal article" date="2013" name="Curr. Biol.">
        <title>The Genome of the Foraminiferan Reticulomyxa filosa.</title>
        <authorList>
            <person name="Glockner G."/>
            <person name="Hulsmann N."/>
            <person name="Schleicher M."/>
            <person name="Noegel A.A."/>
            <person name="Eichinger L."/>
            <person name="Gallinger C."/>
            <person name="Pawlowski J."/>
            <person name="Sierra R."/>
            <person name="Euteneuer U."/>
            <person name="Pillet L."/>
            <person name="Moustafa A."/>
            <person name="Platzer M."/>
            <person name="Groth M."/>
            <person name="Szafranski K."/>
            <person name="Schliwa M."/>
        </authorList>
    </citation>
    <scope>NUCLEOTIDE SEQUENCE [LARGE SCALE GENOMIC DNA]</scope>
</reference>
<sequence>MGGYFRTYQHMDTRKHLALLHEVHSEWRERGIRNEMCIDTLIDILQVSHQLRCFVNMLHCNCHVTSHDFLQLYCYRNDIFPHYMLDQPVAITKASTHIKGRIFDHLIQSIPELLRQDQYWISHWNIQDSYFMDSAQHYERLVQDTNQLRTENDTEKQIKSKCCDFCGFESYKIHEVRKHFDSPHHKQEQEKYNQQCITEITEMYKKKFGLSVLMDELSEKEQSSSVCSANQNSEFRIFFRKTAFCSSINDKLQQFKSLVVEKIETRKRNQLSKGEIEELLQMAKEFYWLFKRAHCKDGILDNVKKWCIYLKEKKKY</sequence>
<evidence type="ECO:0000313" key="1">
    <source>
        <dbReference type="EMBL" id="ETO08249.1"/>
    </source>
</evidence>
<dbReference type="EMBL" id="ASPP01025233">
    <property type="protein sequence ID" value="ETO08249.1"/>
    <property type="molecule type" value="Genomic_DNA"/>
</dbReference>
<dbReference type="Proteomes" id="UP000023152">
    <property type="component" value="Unassembled WGS sequence"/>
</dbReference>
<accession>X6M2U0</accession>